<evidence type="ECO:0000313" key="1">
    <source>
        <dbReference type="EMBL" id="SFB00352.1"/>
    </source>
</evidence>
<dbReference type="PANTHER" id="PTHR34301">
    <property type="entry name" value="DNA-BINDING PROTEIN-RELATED"/>
    <property type="match status" value="1"/>
</dbReference>
<dbReference type="SUPFAM" id="SSF52540">
    <property type="entry name" value="P-loop containing nucleoside triphosphate hydrolases"/>
    <property type="match status" value="1"/>
</dbReference>
<dbReference type="PANTHER" id="PTHR34301:SF8">
    <property type="entry name" value="ATPASE DOMAIN-CONTAINING PROTEIN"/>
    <property type="match status" value="1"/>
</dbReference>
<reference evidence="1 2" key="1">
    <citation type="submission" date="2016-10" db="EMBL/GenBank/DDBJ databases">
        <authorList>
            <person name="de Groot N.N."/>
        </authorList>
    </citation>
    <scope>NUCLEOTIDE SEQUENCE [LARGE SCALE GENOMIC DNA]</scope>
    <source>
        <strain evidence="1 2">DSM 5522</strain>
    </source>
</reference>
<name>A0A1I0XH70_9FIRM</name>
<accession>A0A1I0XH70</accession>
<protein>
    <submittedName>
        <fullName evidence="1">Predicted ATPase, AAA+ ATPase superfamily</fullName>
    </submittedName>
</protein>
<dbReference type="OrthoDB" id="1550566at2"/>
<dbReference type="AlphaFoldDB" id="A0A1I0XH70"/>
<sequence>MFSNPFTPIFGGKPDVFFGRDKILELFELAMFERGSDERLMFITGTRGFGKTALLEQMSIRAMKKRKVIDLGPDDTVEQFITELCGYDEVVKTVSPQANLNILGVGGGVSGGSISKAKHIGREKLQPLLLDFCSKNKQGLLVTIDEIQKVSLEDVSSICNAFQMASRKGYDIMFAAAGLPYSYDKIVQHTGCSYLRRSVHEEIGLFTWDEASDALNEMFSGIKGLQIDQSYLDEINKFSYGHPYIMQLLGYHLILCINENKPKARHTVSEVELKKAEQNTLLAYQHRALKPLLDEFSGQERKYLMKMSECLDSNRLTATSDIAKALGTTQNKLSKVRETLIAHGIIAAPERGKVMFCVPYLADYVKQEAVNSSVISVARQRGV</sequence>
<dbReference type="InterPro" id="IPR027417">
    <property type="entry name" value="P-loop_NTPase"/>
</dbReference>
<dbReference type="Proteomes" id="UP000198838">
    <property type="component" value="Unassembled WGS sequence"/>
</dbReference>
<organism evidence="1 2">
    <name type="scientific">Acetitomaculum ruminis DSM 5522</name>
    <dbReference type="NCBI Taxonomy" id="1120918"/>
    <lineage>
        <taxon>Bacteria</taxon>
        <taxon>Bacillati</taxon>
        <taxon>Bacillota</taxon>
        <taxon>Clostridia</taxon>
        <taxon>Lachnospirales</taxon>
        <taxon>Lachnospiraceae</taxon>
        <taxon>Acetitomaculum</taxon>
    </lineage>
</organism>
<evidence type="ECO:0000313" key="2">
    <source>
        <dbReference type="Proteomes" id="UP000198838"/>
    </source>
</evidence>
<dbReference type="STRING" id="1120918.SAMN05216249_106169"/>
<gene>
    <name evidence="1" type="ORF">SAMN05216249_106169</name>
</gene>
<dbReference type="RefSeq" id="WP_092871624.1">
    <property type="nucleotide sequence ID" value="NZ_FOJY01000006.1"/>
</dbReference>
<dbReference type="Gene3D" id="3.40.50.300">
    <property type="entry name" value="P-loop containing nucleotide triphosphate hydrolases"/>
    <property type="match status" value="1"/>
</dbReference>
<keyword evidence="2" id="KW-1185">Reference proteome</keyword>
<proteinExistence type="predicted"/>
<dbReference type="EMBL" id="FOJY01000006">
    <property type="protein sequence ID" value="SFB00352.1"/>
    <property type="molecule type" value="Genomic_DNA"/>
</dbReference>